<sequence length="78" mass="8976">MWLIRGLAPWRRGKKGFSWLEIDEAFCNGSPLSVLTKSYDITISPRFNANRQLTVFHIKHGERAVAAINDRLMQDMAE</sequence>
<protein>
    <submittedName>
        <fullName evidence="1">Uncharacterized protein</fullName>
    </submittedName>
</protein>
<evidence type="ECO:0000313" key="1">
    <source>
        <dbReference type="EMBL" id="XBS68199.1"/>
    </source>
</evidence>
<proteinExistence type="predicted"/>
<reference evidence="1" key="1">
    <citation type="submission" date="2024-06" db="EMBL/GenBank/DDBJ databases">
        <authorList>
            <person name="Coelho C."/>
            <person name="Bento M."/>
            <person name="Garcia E."/>
            <person name="Camelo A."/>
            <person name="Brandao I."/>
            <person name="Espirito Santo C."/>
            <person name="Trovao J."/>
            <person name="Verissimo A."/>
            <person name="Costa J."/>
            <person name="Tiago I."/>
        </authorList>
    </citation>
    <scope>NUCLEOTIDE SEQUENCE</scope>
    <source>
        <strain evidence="1">KWT182</strain>
    </source>
</reference>
<accession>A0AAU7Q4Z0</accession>
<organism evidence="1">
    <name type="scientific">Acerihabitans sp. KWT182</name>
    <dbReference type="NCBI Taxonomy" id="3157919"/>
    <lineage>
        <taxon>Bacteria</taxon>
        <taxon>Pseudomonadati</taxon>
        <taxon>Pseudomonadota</taxon>
        <taxon>Gammaproteobacteria</taxon>
        <taxon>Enterobacterales</taxon>
        <taxon>Pectobacteriaceae</taxon>
        <taxon>Acerihabitans</taxon>
    </lineage>
</organism>
<gene>
    <name evidence="1" type="ORF">ABK905_15420</name>
</gene>
<name>A0AAU7Q4Z0_9GAMM</name>
<dbReference type="AlphaFoldDB" id="A0AAU7Q4Z0"/>
<dbReference type="EMBL" id="CP157947">
    <property type="protein sequence ID" value="XBS68199.1"/>
    <property type="molecule type" value="Genomic_DNA"/>
</dbReference>